<comment type="caution">
    <text evidence="3">The sequence shown here is derived from an EMBL/GenBank/DDBJ whole genome shotgun (WGS) entry which is preliminary data.</text>
</comment>
<evidence type="ECO:0000256" key="1">
    <source>
        <dbReference type="ARBA" id="ARBA00022801"/>
    </source>
</evidence>
<organism evidence="3 4">
    <name type="scientific">Fonsecaea nubica</name>
    <dbReference type="NCBI Taxonomy" id="856822"/>
    <lineage>
        <taxon>Eukaryota</taxon>
        <taxon>Fungi</taxon>
        <taxon>Dikarya</taxon>
        <taxon>Ascomycota</taxon>
        <taxon>Pezizomycotina</taxon>
        <taxon>Eurotiomycetes</taxon>
        <taxon>Chaetothyriomycetidae</taxon>
        <taxon>Chaetothyriales</taxon>
        <taxon>Herpotrichiellaceae</taxon>
        <taxon>Fonsecaea</taxon>
    </lineage>
</organism>
<dbReference type="PANTHER" id="PTHR43674">
    <property type="entry name" value="NITRILASE C965.09-RELATED"/>
    <property type="match status" value="1"/>
</dbReference>
<dbReference type="GeneID" id="34584656"/>
<dbReference type="RefSeq" id="XP_022504374.1">
    <property type="nucleotide sequence ID" value="XM_022639538.1"/>
</dbReference>
<dbReference type="EMBL" id="LVCJ01000005">
    <property type="protein sequence ID" value="OAL39362.1"/>
    <property type="molecule type" value="Genomic_DNA"/>
</dbReference>
<gene>
    <name evidence="3" type="ORF">AYO20_01232</name>
</gene>
<accession>A0A178DCI9</accession>
<dbReference type="InterPro" id="IPR003010">
    <property type="entry name" value="C-N_Hydrolase"/>
</dbReference>
<feature type="domain" description="CN hydrolase" evidence="2">
    <location>
        <begin position="40"/>
        <end position="330"/>
    </location>
</feature>
<dbReference type="GO" id="GO:0016811">
    <property type="term" value="F:hydrolase activity, acting on carbon-nitrogen (but not peptide) bonds, in linear amides"/>
    <property type="evidence" value="ECO:0007669"/>
    <property type="project" value="TreeGrafter"/>
</dbReference>
<proteinExistence type="predicted"/>
<dbReference type="InterPro" id="IPR050345">
    <property type="entry name" value="Aliph_Amidase/BUP"/>
</dbReference>
<dbReference type="Gene3D" id="3.60.110.10">
    <property type="entry name" value="Carbon-nitrogen hydrolase"/>
    <property type="match status" value="1"/>
</dbReference>
<evidence type="ECO:0000313" key="3">
    <source>
        <dbReference type="EMBL" id="OAL39362.1"/>
    </source>
</evidence>
<protein>
    <recommendedName>
        <fullName evidence="2">CN hydrolase domain-containing protein</fullName>
    </recommendedName>
</protein>
<dbReference type="Pfam" id="PF00795">
    <property type="entry name" value="CN_hydrolase"/>
    <property type="match status" value="1"/>
</dbReference>
<dbReference type="InterPro" id="IPR036526">
    <property type="entry name" value="C-N_Hydrolase_sf"/>
</dbReference>
<name>A0A178DCI9_9EURO</name>
<sequence>MTSDGETSVASLVKGTNFQLYGHRNKETLRRVSLTEYWTFKVALIQLHPKPLDLEHNFNAASTYIRDAAAQGASLAVLPEYHLTSWVPEDPQFAVLAQTAYQYVPKYQALARELKINIVPGTIVTIDPKSPPPAASNGTSADSTKQPVLLNIAPFISYTGEILGSYTKANLWIPERTVLTSGPASVKVNQHHLSTEEGPPPHLDPHSMIETPLGPVGIVICWDLAFPEACRSLVRQGARLIIIPTFWTRDDLTPEARAYGPDVDLQFLSSALITRSFENTCAIIFVNVGGPKSEGYAGLSQVVLPLVGKVPGSFDDGEPGMKVVECDMRTVDVAEENYKIREDLKREDWHYGYSHDK</sequence>
<evidence type="ECO:0000313" key="4">
    <source>
        <dbReference type="Proteomes" id="UP000185904"/>
    </source>
</evidence>
<dbReference type="SUPFAM" id="SSF56317">
    <property type="entry name" value="Carbon-nitrogen hydrolase"/>
    <property type="match status" value="1"/>
</dbReference>
<keyword evidence="1" id="KW-0378">Hydrolase</keyword>
<dbReference type="PANTHER" id="PTHR43674:SF16">
    <property type="entry name" value="CARBON-NITROGEN FAMILY, PUTATIVE (AFU_ORTHOLOGUE AFUA_5G02350)-RELATED"/>
    <property type="match status" value="1"/>
</dbReference>
<keyword evidence="4" id="KW-1185">Reference proteome</keyword>
<dbReference type="AlphaFoldDB" id="A0A178DCI9"/>
<dbReference type="PROSITE" id="PS50263">
    <property type="entry name" value="CN_HYDROLASE"/>
    <property type="match status" value="1"/>
</dbReference>
<evidence type="ECO:0000259" key="2">
    <source>
        <dbReference type="PROSITE" id="PS50263"/>
    </source>
</evidence>
<reference evidence="3 4" key="1">
    <citation type="submission" date="2016-03" db="EMBL/GenBank/DDBJ databases">
        <title>The draft genome sequence of Fonsecaea nubica causative agent of cutaneous subcutaneous infection in human host.</title>
        <authorList>
            <person name="Costa F."/>
            <person name="Sybren D.H."/>
            <person name="Raittz R.T."/>
            <person name="Weiss V.A."/>
            <person name="Leao A.C."/>
            <person name="Gomes R."/>
            <person name="De Souza E.M."/>
            <person name="Pedrosa F.O."/>
            <person name="Steffens M.B."/>
            <person name="Bombassaro A."/>
            <person name="Tadra-Sfeir M.Z."/>
            <person name="Moreno L.F."/>
            <person name="Najafzadeh M.J."/>
            <person name="Felipe M.S."/>
            <person name="Teixeira M."/>
            <person name="Sun J."/>
            <person name="Xi L."/>
            <person name="Castro M.A."/>
            <person name="Vicente V.A."/>
        </authorList>
    </citation>
    <scope>NUCLEOTIDE SEQUENCE [LARGE SCALE GENOMIC DNA]</scope>
    <source>
        <strain evidence="3 4">CBS 269.64</strain>
    </source>
</reference>
<dbReference type="OrthoDB" id="412018at2759"/>
<dbReference type="CDD" id="cd07197">
    <property type="entry name" value="nitrilase"/>
    <property type="match status" value="1"/>
</dbReference>
<dbReference type="Proteomes" id="UP000185904">
    <property type="component" value="Unassembled WGS sequence"/>
</dbReference>